<evidence type="ECO:0000313" key="2">
    <source>
        <dbReference type="EMBL" id="WZB89293.1"/>
    </source>
</evidence>
<dbReference type="SUPFAM" id="SSF48452">
    <property type="entry name" value="TPR-like"/>
    <property type="match status" value="1"/>
</dbReference>
<feature type="domain" description="CHAT" evidence="1">
    <location>
        <begin position="337"/>
        <end position="655"/>
    </location>
</feature>
<protein>
    <submittedName>
        <fullName evidence="2">CHAT domain-containing protein</fullName>
    </submittedName>
</protein>
<name>A0ABZ2V0V9_9CYAN</name>
<dbReference type="InterPro" id="IPR024983">
    <property type="entry name" value="CHAT_dom"/>
</dbReference>
<dbReference type="Pfam" id="PF12770">
    <property type="entry name" value="CHAT"/>
    <property type="match status" value="1"/>
</dbReference>
<dbReference type="PANTHER" id="PTHR10098:SF108">
    <property type="entry name" value="TETRATRICOPEPTIDE REPEAT PROTEIN 28"/>
    <property type="match status" value="1"/>
</dbReference>
<accession>A0ABZ2V0V9</accession>
<keyword evidence="3" id="KW-1185">Reference proteome</keyword>
<dbReference type="PANTHER" id="PTHR10098">
    <property type="entry name" value="RAPSYN-RELATED"/>
    <property type="match status" value="1"/>
</dbReference>
<proteinExistence type="predicted"/>
<dbReference type="Gene3D" id="1.25.40.10">
    <property type="entry name" value="Tetratricopeptide repeat domain"/>
    <property type="match status" value="1"/>
</dbReference>
<evidence type="ECO:0000313" key="3">
    <source>
        <dbReference type="Proteomes" id="UP001483337"/>
    </source>
</evidence>
<dbReference type="Proteomes" id="UP001483337">
    <property type="component" value="Chromosome"/>
</dbReference>
<dbReference type="EMBL" id="CP150886">
    <property type="protein sequence ID" value="WZB89293.1"/>
    <property type="molecule type" value="Genomic_DNA"/>
</dbReference>
<evidence type="ECO:0000259" key="1">
    <source>
        <dbReference type="Pfam" id="PF12770"/>
    </source>
</evidence>
<organism evidence="2 3">
    <name type="scientific">Okeanomitos corallinicola TIOX110</name>
    <dbReference type="NCBI Taxonomy" id="3133117"/>
    <lineage>
        <taxon>Bacteria</taxon>
        <taxon>Bacillati</taxon>
        <taxon>Cyanobacteriota</taxon>
        <taxon>Cyanophyceae</taxon>
        <taxon>Nostocales</taxon>
        <taxon>Aphanizomenonaceae</taxon>
        <taxon>Okeanomitos</taxon>
    </lineage>
</organism>
<reference evidence="2 3" key="1">
    <citation type="submission" date="2024-04" db="EMBL/GenBank/DDBJ databases">
        <title>Okeanomitos corallinicola gen. &amp; sp. nov. (Nostocales, Cyanobacteria), a new toxic marine heterocyst-forming cyanobacterium from a coral reef.</title>
        <authorList>
            <person name="Li H."/>
            <person name="Li R."/>
            <person name="Kang J."/>
            <person name="Hii K.S."/>
            <person name="Mohamed H.F."/>
            <person name="Xu X."/>
            <person name="Luo Z."/>
        </authorList>
    </citation>
    <scope>NUCLEOTIDE SEQUENCE [LARGE SCALE GENOMIC DNA]</scope>
    <source>
        <strain evidence="2 3">TIOX110</strain>
    </source>
</reference>
<sequence>MNDNPQQYFPAAVQHGQQALQIYSREVNPYGYINIQLNLGLAYQAVNQFQSAYNAFAEAISTVEFLRVVITSGDRAKQKWGAKWNDLYQKIVEVCLALADSKPQYAALALEYIERNKVRVLFELLAKRDQLPPELPNNIQQQWQELQRDISAEQRRLDLAQRTSSSINIIFTEDEPDLKKLLSSPTLDYSYLNQLQGKLDELIANHIQPLISTFNPSQAVDFITFNQIRSLIDENTAIIEWYVTPEQVRVFIITHATIYPTVREYPINWDSPLTEIAEGLPPRMAEYLQQLGEQECTNTDTKNPSLVETYFHYLTTYAQDKEQWQKQLPSTLQQFAQLLHLDEILQSIPKTCNQLILVPHRILHLLPLHALTLADGSCLLDHFSQGVRYAPSCQLLQLTQQQQRPNFSDLLGIQNPTHDLSYSDVEVLAIQKYFTRNDILEKEQAKKSNLSLQQFKSAHCLHFSCHSSFNFTEPLKSVLVLAGGFLDSKSATIETTVQTLEEKKLDLANCLTLEDIFKLNLQKCRLVTLSACETGITDMTNVSDEYIGLPSGFLYAGSPNVVSSLWTVNDLSTAFLMTRFYQNLQNFQSVAVALNQAQPWLRDITRKELETWIEENQLPMSPAVRMNLRRRLHKMSDDAQPFKSPFYWAAFCAIGK</sequence>
<dbReference type="InterPro" id="IPR011990">
    <property type="entry name" value="TPR-like_helical_dom_sf"/>
</dbReference>
<gene>
    <name evidence="2" type="ORF">WJM97_06315</name>
</gene>
<dbReference type="RefSeq" id="WP_353932196.1">
    <property type="nucleotide sequence ID" value="NZ_CP150886.1"/>
</dbReference>